<sequence>MLRTIIVRNENLLLQGSVRQVLRGTAVRALSSECAKRTASAGHHRRNSHTLSSNLKPVAWRVNFVRGYCSGFPAHSKVLLPALSPTMELGTIVSWEKKEGDKLNEGDLLAEIETDKATMGFETPEEGYLAKILIPAGQKDVPIGKLVCIIVENEADVAAFKDYKDTGAPAAPAAAAAPAPAAPAAAPPAPTPPPVAAAPPPPPPPPVSAGPMTAVEQRGPRVYASPMAKRLAEQQRLRLDGKGSGMFGSLTSKDLAGLQAAGAGAAASAPSAARPTVPAGAAFVDIPVSNIRGVIAKRLLESKTTIPHYYLTVDVNMDQINKLRARFNKQLEKEGVKLSINDFIIKAAAMACKKVPEANSAWMDTIIRQFDAVDVSVAVSTDRGLITPIVFSADRKGIADISKDVKNLAAKAREGKLQPQEFQGGTFSVSNLGMFGVTHFCAIINPPQSCILAVGGTQKRLIADKDSEAGFKESDFVSVTLSCDHRTVDGAVGARWLQYFRQFLEDPNSMLL</sequence>
<evidence type="ECO:0000256" key="3">
    <source>
        <dbReference type="ARBA" id="ARBA00013114"/>
    </source>
</evidence>
<dbReference type="EMBL" id="ATLV01023795">
    <property type="status" value="NOT_ANNOTATED_CDS"/>
    <property type="molecule type" value="Genomic_DNA"/>
</dbReference>
<dbReference type="Pfam" id="PF00198">
    <property type="entry name" value="2-oxoacid_dh"/>
    <property type="match status" value="1"/>
</dbReference>
<evidence type="ECO:0000256" key="5">
    <source>
        <dbReference type="ARBA" id="ARBA00022946"/>
    </source>
</evidence>
<dbReference type="FunFam" id="2.40.50.100:FF:000010">
    <property type="entry name" value="Acetyltransferase component of pyruvate dehydrogenase complex"/>
    <property type="match status" value="1"/>
</dbReference>
<feature type="compositionally biased region" description="Pro residues" evidence="7">
    <location>
        <begin position="185"/>
        <end position="208"/>
    </location>
</feature>
<dbReference type="InterPro" id="IPR011053">
    <property type="entry name" value="Single_hybrid_motif"/>
</dbReference>
<dbReference type="PROSITE" id="PS00189">
    <property type="entry name" value="LIPOYL"/>
    <property type="match status" value="1"/>
</dbReference>
<gene>
    <name evidence="9" type="ORF">ZHAS_00017585</name>
</gene>
<keyword evidence="4" id="KW-0450">Lipoyl</keyword>
<comment type="similarity">
    <text evidence="2">Belongs to the 2-oxoacid dehydrogenase family.</text>
</comment>
<dbReference type="OrthoDB" id="537444at2759"/>
<dbReference type="PROSITE" id="PS50968">
    <property type="entry name" value="BIOTINYL_LIPOYL"/>
    <property type="match status" value="1"/>
</dbReference>
<name>A0A084WH81_ANOSI</name>
<dbReference type="PANTHER" id="PTHR23151">
    <property type="entry name" value="DIHYDROLIPOAMIDE ACETYL/SUCCINYL-TRANSFERASE-RELATED"/>
    <property type="match status" value="1"/>
</dbReference>
<dbReference type="Pfam" id="PF00364">
    <property type="entry name" value="Biotin_lipoyl"/>
    <property type="match status" value="1"/>
</dbReference>
<dbReference type="FunFam" id="3.30.559.10:FF:000003">
    <property type="entry name" value="Acetyltransferase component of pyruvate dehydrogenase complex"/>
    <property type="match status" value="1"/>
</dbReference>
<evidence type="ECO:0000256" key="1">
    <source>
        <dbReference type="ARBA" id="ARBA00001938"/>
    </source>
</evidence>
<dbReference type="EC" id="2.3.1.12" evidence="3"/>
<evidence type="ECO:0000259" key="8">
    <source>
        <dbReference type="PROSITE" id="PS50968"/>
    </source>
</evidence>
<evidence type="ECO:0000256" key="6">
    <source>
        <dbReference type="ARBA" id="ARBA00032943"/>
    </source>
</evidence>
<reference evidence="10" key="2">
    <citation type="submission" date="2020-05" db="UniProtKB">
        <authorList>
            <consortium name="EnsemblMetazoa"/>
        </authorList>
    </citation>
    <scope>IDENTIFICATION</scope>
</reference>
<dbReference type="InterPro" id="IPR003016">
    <property type="entry name" value="2-oxoA_DH_lipoyl-BS"/>
</dbReference>
<accession>A0A084WH81</accession>
<proteinExistence type="inferred from homology"/>
<dbReference type="AlphaFoldDB" id="A0A084WH81"/>
<evidence type="ECO:0000256" key="4">
    <source>
        <dbReference type="ARBA" id="ARBA00022823"/>
    </source>
</evidence>
<dbReference type="Gene3D" id="2.40.50.100">
    <property type="match status" value="1"/>
</dbReference>
<dbReference type="Gene3D" id="3.30.559.10">
    <property type="entry name" value="Chloramphenicol acetyltransferase-like domain"/>
    <property type="match status" value="1"/>
</dbReference>
<dbReference type="InterPro" id="IPR023213">
    <property type="entry name" value="CAT-like_dom_sf"/>
</dbReference>
<dbReference type="InterPro" id="IPR000089">
    <property type="entry name" value="Biotin_lipoyl"/>
</dbReference>
<evidence type="ECO:0000313" key="10">
    <source>
        <dbReference type="EnsemblMetazoa" id="ASIC017585-PA"/>
    </source>
</evidence>
<evidence type="ECO:0000313" key="9">
    <source>
        <dbReference type="EMBL" id="KFB49575.1"/>
    </source>
</evidence>
<dbReference type="VEuPathDB" id="VectorBase:ASIS000010"/>
<evidence type="ECO:0000256" key="7">
    <source>
        <dbReference type="SAM" id="MobiDB-lite"/>
    </source>
</evidence>
<organism evidence="9">
    <name type="scientific">Anopheles sinensis</name>
    <name type="common">Mosquito</name>
    <dbReference type="NCBI Taxonomy" id="74873"/>
    <lineage>
        <taxon>Eukaryota</taxon>
        <taxon>Metazoa</taxon>
        <taxon>Ecdysozoa</taxon>
        <taxon>Arthropoda</taxon>
        <taxon>Hexapoda</taxon>
        <taxon>Insecta</taxon>
        <taxon>Pterygota</taxon>
        <taxon>Neoptera</taxon>
        <taxon>Endopterygota</taxon>
        <taxon>Diptera</taxon>
        <taxon>Nematocera</taxon>
        <taxon>Culicoidea</taxon>
        <taxon>Culicidae</taxon>
        <taxon>Anophelinae</taxon>
        <taxon>Anopheles</taxon>
    </lineage>
</organism>
<keyword evidence="5" id="KW-0809">Transit peptide</keyword>
<dbReference type="InterPro" id="IPR045257">
    <property type="entry name" value="E2/Pdx1"/>
</dbReference>
<dbReference type="CDD" id="cd06849">
    <property type="entry name" value="lipoyl_domain"/>
    <property type="match status" value="1"/>
</dbReference>
<dbReference type="SUPFAM" id="SSF51230">
    <property type="entry name" value="Single hybrid motif"/>
    <property type="match status" value="1"/>
</dbReference>
<comment type="cofactor">
    <cofactor evidence="1">
        <name>(R)-lipoate</name>
        <dbReference type="ChEBI" id="CHEBI:83088"/>
    </cofactor>
</comment>
<dbReference type="InterPro" id="IPR001078">
    <property type="entry name" value="2-oxoacid_DH_actylTfrase"/>
</dbReference>
<dbReference type="Proteomes" id="UP000030765">
    <property type="component" value="Unassembled WGS sequence"/>
</dbReference>
<dbReference type="STRING" id="74873.A0A084WH81"/>
<dbReference type="EnsemblMetazoa" id="ASIC017585-RA">
    <property type="protein sequence ID" value="ASIC017585-PA"/>
    <property type="gene ID" value="ASIC017585"/>
</dbReference>
<dbReference type="PANTHER" id="PTHR23151:SF90">
    <property type="entry name" value="DIHYDROLIPOYLLYSINE-RESIDUE ACETYLTRANSFERASE COMPONENT OF PYRUVATE DEHYDROGENASE COMPLEX, MITOCHONDRIAL-RELATED"/>
    <property type="match status" value="1"/>
</dbReference>
<dbReference type="GO" id="GO:0004742">
    <property type="term" value="F:dihydrolipoyllysine-residue acetyltransferase activity"/>
    <property type="evidence" value="ECO:0007669"/>
    <property type="project" value="UniProtKB-EC"/>
</dbReference>
<dbReference type="GO" id="GO:0045254">
    <property type="term" value="C:pyruvate dehydrogenase complex"/>
    <property type="evidence" value="ECO:0007669"/>
    <property type="project" value="InterPro"/>
</dbReference>
<reference evidence="9 11" key="1">
    <citation type="journal article" date="2014" name="BMC Genomics">
        <title>Genome sequence of Anopheles sinensis provides insight into genetics basis of mosquito competence for malaria parasites.</title>
        <authorList>
            <person name="Zhou D."/>
            <person name="Zhang D."/>
            <person name="Ding G."/>
            <person name="Shi L."/>
            <person name="Hou Q."/>
            <person name="Ye Y."/>
            <person name="Xu Y."/>
            <person name="Zhou H."/>
            <person name="Xiong C."/>
            <person name="Li S."/>
            <person name="Yu J."/>
            <person name="Hong S."/>
            <person name="Yu X."/>
            <person name="Zou P."/>
            <person name="Chen C."/>
            <person name="Chang X."/>
            <person name="Wang W."/>
            <person name="Lv Y."/>
            <person name="Sun Y."/>
            <person name="Ma L."/>
            <person name="Shen B."/>
            <person name="Zhu C."/>
        </authorList>
    </citation>
    <scope>NUCLEOTIDE SEQUENCE [LARGE SCALE GENOMIC DNA]</scope>
</reference>
<dbReference type="VEuPathDB" id="VectorBase:ASIS013024"/>
<keyword evidence="11" id="KW-1185">Reference proteome</keyword>
<evidence type="ECO:0000313" key="11">
    <source>
        <dbReference type="Proteomes" id="UP000030765"/>
    </source>
</evidence>
<dbReference type="GO" id="GO:0006086">
    <property type="term" value="P:pyruvate decarboxylation to acetyl-CoA"/>
    <property type="evidence" value="ECO:0007669"/>
    <property type="project" value="InterPro"/>
</dbReference>
<dbReference type="InterPro" id="IPR006257">
    <property type="entry name" value="LAT1"/>
</dbReference>
<dbReference type="VEuPathDB" id="VectorBase:ASIC017585"/>
<dbReference type="EMBL" id="KE525346">
    <property type="protein sequence ID" value="KFB49575.1"/>
    <property type="molecule type" value="Genomic_DNA"/>
</dbReference>
<feature type="region of interest" description="Disordered" evidence="7">
    <location>
        <begin position="180"/>
        <end position="213"/>
    </location>
</feature>
<protein>
    <recommendedName>
        <fullName evidence="3">dihydrolipoyllysine-residue acetyltransferase</fullName>
        <ecNumber evidence="3">2.3.1.12</ecNumber>
    </recommendedName>
    <alternativeName>
        <fullName evidence="6">Pyruvate dehydrogenase complex component E2</fullName>
    </alternativeName>
</protein>
<feature type="domain" description="Lipoyl-binding" evidence="8">
    <location>
        <begin position="75"/>
        <end position="151"/>
    </location>
</feature>
<dbReference type="SUPFAM" id="SSF52777">
    <property type="entry name" value="CoA-dependent acyltransferases"/>
    <property type="match status" value="1"/>
</dbReference>
<evidence type="ECO:0000256" key="2">
    <source>
        <dbReference type="ARBA" id="ARBA00007317"/>
    </source>
</evidence>
<dbReference type="OMA" id="TMEFESF"/>
<dbReference type="NCBIfam" id="TIGR01349">
    <property type="entry name" value="PDHac_trf_mito"/>
    <property type="match status" value="1"/>
</dbReference>